<sequence length="207" mass="23761">IFNLCFGVVILFSIVAVHKYLVSQHLNVRAGKASLPTIGVIHNNALKKNNKTLRSDKQEYISIPSSFLAFLVGLIDGNGYIQISKTSKGFITMKLVISLHLEDLSTLEYIHSVLKLGKINIYKDLRSPTCKLVINKTDLQEVLFPLLIYNNIFFLTDTRVDQFNLAMYILKNDIKLYNEIHNINNIPTIFEIPKNPFDYTLLHFFRN</sequence>
<name>A0A017RZA7_ASPRC</name>
<organism evidence="3 4">
    <name type="scientific">Aspergillus ruber (strain CBS 135680)</name>
    <dbReference type="NCBI Taxonomy" id="1388766"/>
    <lineage>
        <taxon>Eukaryota</taxon>
        <taxon>Fungi</taxon>
        <taxon>Dikarya</taxon>
        <taxon>Ascomycota</taxon>
        <taxon>Pezizomycotina</taxon>
        <taxon>Eurotiomycetes</taxon>
        <taxon>Eurotiomycetidae</taxon>
        <taxon>Eurotiales</taxon>
        <taxon>Aspergillaceae</taxon>
        <taxon>Aspergillus</taxon>
        <taxon>Aspergillus subgen. Aspergillus</taxon>
    </lineage>
</organism>
<proteinExistence type="predicted"/>
<evidence type="ECO:0000256" key="1">
    <source>
        <dbReference type="SAM" id="SignalP"/>
    </source>
</evidence>
<dbReference type="RefSeq" id="XP_040633611.1">
    <property type="nucleotide sequence ID" value="XM_040785258.1"/>
</dbReference>
<evidence type="ECO:0000313" key="3">
    <source>
        <dbReference type="EMBL" id="EYE89921.1"/>
    </source>
</evidence>
<dbReference type="AlphaFoldDB" id="A0A017RZA7"/>
<feature type="chain" id="PRO_5001498875" description="Homing endonuclease LAGLIDADG domain-containing protein" evidence="1">
    <location>
        <begin position="20"/>
        <end position="207"/>
    </location>
</feature>
<evidence type="ECO:0000313" key="4">
    <source>
        <dbReference type="Proteomes" id="UP000019804"/>
    </source>
</evidence>
<dbReference type="InterPro" id="IPR004860">
    <property type="entry name" value="LAGLIDADG_dom"/>
</dbReference>
<feature type="domain" description="Homing endonuclease LAGLIDADG" evidence="2">
    <location>
        <begin position="71"/>
        <end position="150"/>
    </location>
</feature>
<gene>
    <name evidence="3" type="ORF">EURHEDRAFT_468396</name>
</gene>
<dbReference type="Gene3D" id="3.10.28.10">
    <property type="entry name" value="Homing endonucleases"/>
    <property type="match status" value="1"/>
</dbReference>
<dbReference type="OrthoDB" id="5413189at2759"/>
<dbReference type="InterPro" id="IPR027434">
    <property type="entry name" value="Homing_endonucl"/>
</dbReference>
<protein>
    <recommendedName>
        <fullName evidence="2">Homing endonuclease LAGLIDADG domain-containing protein</fullName>
    </recommendedName>
</protein>
<dbReference type="InterPro" id="IPR051289">
    <property type="entry name" value="LAGLIDADG_Endonuclease"/>
</dbReference>
<dbReference type="HOGENOM" id="CLU_1461058_0_0_1"/>
<keyword evidence="1" id="KW-0732">Signal</keyword>
<dbReference type="GO" id="GO:0005739">
    <property type="term" value="C:mitochondrion"/>
    <property type="evidence" value="ECO:0007669"/>
    <property type="project" value="UniProtKB-ARBA"/>
</dbReference>
<dbReference type="EMBL" id="KK088496">
    <property type="protein sequence ID" value="EYE89921.1"/>
    <property type="molecule type" value="Genomic_DNA"/>
</dbReference>
<evidence type="ECO:0000259" key="2">
    <source>
        <dbReference type="Pfam" id="PF00961"/>
    </source>
</evidence>
<accession>A0A017RZA7</accession>
<dbReference type="GO" id="GO:0004519">
    <property type="term" value="F:endonuclease activity"/>
    <property type="evidence" value="ECO:0007669"/>
    <property type="project" value="InterPro"/>
</dbReference>
<keyword evidence="4" id="KW-1185">Reference proteome</keyword>
<dbReference type="GeneID" id="63700382"/>
<feature type="signal peptide" evidence="1">
    <location>
        <begin position="1"/>
        <end position="19"/>
    </location>
</feature>
<dbReference type="SUPFAM" id="SSF55608">
    <property type="entry name" value="Homing endonucleases"/>
    <property type="match status" value="1"/>
</dbReference>
<dbReference type="PANTHER" id="PTHR36181:SF2">
    <property type="entry name" value="INTRON-ENCODED ENDONUCLEASE AI3-RELATED"/>
    <property type="match status" value="1"/>
</dbReference>
<feature type="non-terminal residue" evidence="3">
    <location>
        <position position="1"/>
    </location>
</feature>
<dbReference type="PANTHER" id="PTHR36181">
    <property type="entry name" value="INTRON-ENCODED ENDONUCLEASE AI3-RELATED"/>
    <property type="match status" value="1"/>
</dbReference>
<dbReference type="STRING" id="1388766.A0A017RZA7"/>
<dbReference type="Proteomes" id="UP000019804">
    <property type="component" value="Unassembled WGS sequence"/>
</dbReference>
<dbReference type="Pfam" id="PF00961">
    <property type="entry name" value="LAGLIDADG_1"/>
    <property type="match status" value="1"/>
</dbReference>
<reference evidence="4" key="1">
    <citation type="journal article" date="2014" name="Nat. Commun.">
        <title>Genomic adaptations of the halophilic Dead Sea filamentous fungus Eurotium rubrum.</title>
        <authorList>
            <person name="Kis-Papo T."/>
            <person name="Weig A.R."/>
            <person name="Riley R."/>
            <person name="Persoh D."/>
            <person name="Salamov A."/>
            <person name="Sun H."/>
            <person name="Lipzen A."/>
            <person name="Wasser S.P."/>
            <person name="Rambold G."/>
            <person name="Grigoriev I.V."/>
            <person name="Nevo E."/>
        </authorList>
    </citation>
    <scope>NUCLEOTIDE SEQUENCE [LARGE SCALE GENOMIC DNA]</scope>
    <source>
        <strain evidence="4">CBS 135680</strain>
    </source>
</reference>